<dbReference type="PROSITE" id="PS50157">
    <property type="entry name" value="ZINC_FINGER_C2H2_2"/>
    <property type="match status" value="1"/>
</dbReference>
<evidence type="ECO:0000256" key="1">
    <source>
        <dbReference type="PROSITE-ProRule" id="PRU00042"/>
    </source>
</evidence>
<feature type="non-terminal residue" evidence="3">
    <location>
        <position position="149"/>
    </location>
</feature>
<keyword evidence="1" id="KW-0862">Zinc</keyword>
<sequence length="149" mass="17585">MKFKILDKNENFSSNNVLDIKQYENKLSEKVYKMKNALKKHETEARFSRRRTEYLICGKSFSKPSSFRTHVLVHITDLPWTHDFCPAKFKRKSMLKTHKLTHHNSKLVNILTTSLRFAEEGVCLIKLFCCKRSHCLCLCYLSSFPLLRP</sequence>
<accession>A0A836F922</accession>
<feature type="non-terminal residue" evidence="3">
    <location>
        <position position="1"/>
    </location>
</feature>
<dbReference type="AlphaFoldDB" id="A0A836F922"/>
<dbReference type="Gene3D" id="3.30.160.60">
    <property type="entry name" value="Classic Zinc Finger"/>
    <property type="match status" value="1"/>
</dbReference>
<gene>
    <name evidence="3" type="primary">Znf836</name>
    <name evidence="3" type="ORF">G6Z75_0006005</name>
</gene>
<dbReference type="InterPro" id="IPR013087">
    <property type="entry name" value="Znf_C2H2_type"/>
</dbReference>
<comment type="caution">
    <text evidence="3">The sequence shown here is derived from an EMBL/GenBank/DDBJ whole genome shotgun (WGS) entry which is preliminary data.</text>
</comment>
<reference evidence="3" key="1">
    <citation type="submission" date="2020-02" db="EMBL/GenBank/DDBJ databases">
        <title>Relaxed selection underlies rapid genomic changes in the transitions from sociality to social parasitism in ants.</title>
        <authorList>
            <person name="Bi X."/>
        </authorList>
    </citation>
    <scope>NUCLEOTIDE SEQUENCE</scope>
    <source>
        <strain evidence="3">BGI-DK2013a</strain>
        <tissue evidence="3">Whole body</tissue>
    </source>
</reference>
<dbReference type="Proteomes" id="UP000667349">
    <property type="component" value="Unassembled WGS sequence"/>
</dbReference>
<feature type="domain" description="C2H2-type" evidence="2">
    <location>
        <begin position="57"/>
        <end position="79"/>
    </location>
</feature>
<name>A0A836F922_9HYME</name>
<keyword evidence="4" id="KW-1185">Reference proteome</keyword>
<evidence type="ECO:0000313" key="4">
    <source>
        <dbReference type="Proteomes" id="UP000667349"/>
    </source>
</evidence>
<proteinExistence type="predicted"/>
<dbReference type="Pfam" id="PF00096">
    <property type="entry name" value="zf-C2H2"/>
    <property type="match status" value="1"/>
</dbReference>
<keyword evidence="1" id="KW-0479">Metal-binding</keyword>
<dbReference type="SUPFAM" id="SSF57667">
    <property type="entry name" value="beta-beta-alpha zinc fingers"/>
    <property type="match status" value="1"/>
</dbReference>
<evidence type="ECO:0000313" key="3">
    <source>
        <dbReference type="EMBL" id="KAG5315103.1"/>
    </source>
</evidence>
<organism evidence="3 4">
    <name type="scientific">Acromyrmex insinuator</name>
    <dbReference type="NCBI Taxonomy" id="230686"/>
    <lineage>
        <taxon>Eukaryota</taxon>
        <taxon>Metazoa</taxon>
        <taxon>Ecdysozoa</taxon>
        <taxon>Arthropoda</taxon>
        <taxon>Hexapoda</taxon>
        <taxon>Insecta</taxon>
        <taxon>Pterygota</taxon>
        <taxon>Neoptera</taxon>
        <taxon>Endopterygota</taxon>
        <taxon>Hymenoptera</taxon>
        <taxon>Apocrita</taxon>
        <taxon>Aculeata</taxon>
        <taxon>Formicoidea</taxon>
        <taxon>Formicidae</taxon>
        <taxon>Myrmicinae</taxon>
        <taxon>Acromyrmex</taxon>
    </lineage>
</organism>
<evidence type="ECO:0000259" key="2">
    <source>
        <dbReference type="PROSITE" id="PS50157"/>
    </source>
</evidence>
<protein>
    <submittedName>
        <fullName evidence="3">ZN836 protein</fullName>
    </submittedName>
</protein>
<dbReference type="InterPro" id="IPR036236">
    <property type="entry name" value="Znf_C2H2_sf"/>
</dbReference>
<dbReference type="EMBL" id="JAANHZ010000128">
    <property type="protein sequence ID" value="KAG5315103.1"/>
    <property type="molecule type" value="Genomic_DNA"/>
</dbReference>
<dbReference type="GO" id="GO:0008270">
    <property type="term" value="F:zinc ion binding"/>
    <property type="evidence" value="ECO:0007669"/>
    <property type="project" value="UniProtKB-KW"/>
</dbReference>
<keyword evidence="1" id="KW-0863">Zinc-finger</keyword>